<organism evidence="6 7">
    <name type="scientific">Terriglobus roseus</name>
    <dbReference type="NCBI Taxonomy" id="392734"/>
    <lineage>
        <taxon>Bacteria</taxon>
        <taxon>Pseudomonadati</taxon>
        <taxon>Acidobacteriota</taxon>
        <taxon>Terriglobia</taxon>
        <taxon>Terriglobales</taxon>
        <taxon>Acidobacteriaceae</taxon>
        <taxon>Terriglobus</taxon>
    </lineage>
</organism>
<dbReference type="PANTHER" id="PTHR12835">
    <property type="entry name" value="BIOTIN PROTEIN LIGASE"/>
    <property type="match status" value="1"/>
</dbReference>
<evidence type="ECO:0000256" key="1">
    <source>
        <dbReference type="ARBA" id="ARBA00022598"/>
    </source>
</evidence>
<evidence type="ECO:0000313" key="6">
    <source>
        <dbReference type="EMBL" id="SEB56831.1"/>
    </source>
</evidence>
<evidence type="ECO:0000256" key="4">
    <source>
        <dbReference type="ARBA" id="ARBA00047846"/>
    </source>
</evidence>
<dbReference type="AlphaFoldDB" id="A0A1H4KEA5"/>
<dbReference type="Gene3D" id="3.30.930.10">
    <property type="entry name" value="Bira Bifunctional Protein, Domain 2"/>
    <property type="match status" value="1"/>
</dbReference>
<evidence type="ECO:0000256" key="2">
    <source>
        <dbReference type="ARBA" id="ARBA00023267"/>
    </source>
</evidence>
<reference evidence="6 7" key="1">
    <citation type="submission" date="2016-10" db="EMBL/GenBank/DDBJ databases">
        <authorList>
            <person name="de Groot N.N."/>
        </authorList>
    </citation>
    <scope>NUCLEOTIDE SEQUENCE [LARGE SCALE GENOMIC DNA]</scope>
    <source>
        <strain evidence="6 7">AB35.6</strain>
    </source>
</reference>
<keyword evidence="2" id="KW-0092">Biotin</keyword>
<evidence type="ECO:0000259" key="5">
    <source>
        <dbReference type="PROSITE" id="PS51733"/>
    </source>
</evidence>
<dbReference type="NCBIfam" id="TIGR00121">
    <property type="entry name" value="birA_ligase"/>
    <property type="match status" value="1"/>
</dbReference>
<dbReference type="EC" id="6.3.4.15" evidence="3"/>
<gene>
    <name evidence="6" type="ORF">SAMN05443244_1155</name>
</gene>
<dbReference type="EMBL" id="FNSD01000001">
    <property type="protein sequence ID" value="SEB56831.1"/>
    <property type="molecule type" value="Genomic_DNA"/>
</dbReference>
<dbReference type="RefSeq" id="WP_074652747.1">
    <property type="nucleotide sequence ID" value="NZ_FNSD01000001.1"/>
</dbReference>
<dbReference type="InterPro" id="IPR003142">
    <property type="entry name" value="BPL_C"/>
</dbReference>
<dbReference type="InterPro" id="IPR045864">
    <property type="entry name" value="aa-tRNA-synth_II/BPL/LPL"/>
</dbReference>
<accession>A0A1H4KEA5</accession>
<comment type="catalytic activity">
    <reaction evidence="4">
        <text>biotin + L-lysyl-[protein] + ATP = N(6)-biotinyl-L-lysyl-[protein] + AMP + diphosphate + H(+)</text>
        <dbReference type="Rhea" id="RHEA:11756"/>
        <dbReference type="Rhea" id="RHEA-COMP:9752"/>
        <dbReference type="Rhea" id="RHEA-COMP:10505"/>
        <dbReference type="ChEBI" id="CHEBI:15378"/>
        <dbReference type="ChEBI" id="CHEBI:29969"/>
        <dbReference type="ChEBI" id="CHEBI:30616"/>
        <dbReference type="ChEBI" id="CHEBI:33019"/>
        <dbReference type="ChEBI" id="CHEBI:57586"/>
        <dbReference type="ChEBI" id="CHEBI:83144"/>
        <dbReference type="ChEBI" id="CHEBI:456215"/>
        <dbReference type="EC" id="6.3.4.15"/>
    </reaction>
</comment>
<dbReference type="GO" id="GO:0004077">
    <property type="term" value="F:biotin--[biotin carboxyl-carrier protein] ligase activity"/>
    <property type="evidence" value="ECO:0007669"/>
    <property type="project" value="UniProtKB-EC"/>
</dbReference>
<dbReference type="InterPro" id="IPR004143">
    <property type="entry name" value="BPL_LPL_catalytic"/>
</dbReference>
<protein>
    <recommendedName>
        <fullName evidence="3">biotin--[biotin carboxyl-carrier protein] ligase</fullName>
        <ecNumber evidence="3">6.3.4.15</ecNumber>
    </recommendedName>
</protein>
<dbReference type="GO" id="GO:0005737">
    <property type="term" value="C:cytoplasm"/>
    <property type="evidence" value="ECO:0007669"/>
    <property type="project" value="TreeGrafter"/>
</dbReference>
<name>A0A1H4KEA5_9BACT</name>
<dbReference type="Pfam" id="PF03099">
    <property type="entry name" value="BPL_LplA_LipB"/>
    <property type="match status" value="1"/>
</dbReference>
<proteinExistence type="predicted"/>
<dbReference type="InterPro" id="IPR004408">
    <property type="entry name" value="Biotin_CoA_COase_ligase"/>
</dbReference>
<dbReference type="Pfam" id="PF02237">
    <property type="entry name" value="BPL_C"/>
    <property type="match status" value="1"/>
</dbReference>
<sequence>MSTFDTARLDAALRGTIFHGKLHHFATVDSTNTRALADAQVGAEAGQVYLADEQTAGRGRGGHSWHSEPDRGLYLTVLVRPTIKGNEALKLSLATGIAAADAIHAVTGRSIDLRWPNDLVIAEDHGPSRKCGGVLTESALTPDGSLRHAAIGIGINLNQAEFPPDLSEAATSLKRAWGHTVSREDLAITLLLALHTELEYPDTTLYDRFEQRSTWARGKHVRVAEDEGYTGTTAGLTSDGLLRVQCDDGETRIVRHGGVREL</sequence>
<dbReference type="OrthoDB" id="9807064at2"/>
<feature type="domain" description="BPL/LPL catalytic" evidence="5">
    <location>
        <begin position="7"/>
        <end position="202"/>
    </location>
</feature>
<dbReference type="SUPFAM" id="SSF55681">
    <property type="entry name" value="Class II aaRS and biotin synthetases"/>
    <property type="match status" value="1"/>
</dbReference>
<dbReference type="PROSITE" id="PS51733">
    <property type="entry name" value="BPL_LPL_CATALYTIC"/>
    <property type="match status" value="1"/>
</dbReference>
<dbReference type="PANTHER" id="PTHR12835:SF5">
    <property type="entry name" value="BIOTIN--PROTEIN LIGASE"/>
    <property type="match status" value="1"/>
</dbReference>
<dbReference type="Proteomes" id="UP000182409">
    <property type="component" value="Unassembled WGS sequence"/>
</dbReference>
<dbReference type="CDD" id="cd16442">
    <property type="entry name" value="BPL"/>
    <property type="match status" value="1"/>
</dbReference>
<evidence type="ECO:0000256" key="3">
    <source>
        <dbReference type="ARBA" id="ARBA00024227"/>
    </source>
</evidence>
<keyword evidence="1 6" id="KW-0436">Ligase</keyword>
<evidence type="ECO:0000313" key="7">
    <source>
        <dbReference type="Proteomes" id="UP000182409"/>
    </source>
</evidence>